<evidence type="ECO:0000313" key="2">
    <source>
        <dbReference type="Proteomes" id="UP000660265"/>
    </source>
</evidence>
<sequence length="69" mass="7395">MGPTDLTVAELFFVWPMPGEADQVGGSDGEPVHRAGVAQLDREQRRYKLGDLHATGQELETAVAFASPA</sequence>
<name>A0ABQ2EYJ6_9ACTN</name>
<comment type="caution">
    <text evidence="1">The sequence shown here is derived from an EMBL/GenBank/DDBJ whole genome shotgun (WGS) entry which is preliminary data.</text>
</comment>
<evidence type="ECO:0000313" key="1">
    <source>
        <dbReference type="EMBL" id="GGK31198.1"/>
    </source>
</evidence>
<reference evidence="2" key="1">
    <citation type="journal article" date="2019" name="Int. J. Syst. Evol. Microbiol.">
        <title>The Global Catalogue of Microorganisms (GCM) 10K type strain sequencing project: providing services to taxonomists for standard genome sequencing and annotation.</title>
        <authorList>
            <consortium name="The Broad Institute Genomics Platform"/>
            <consortium name="The Broad Institute Genome Sequencing Center for Infectious Disease"/>
            <person name="Wu L."/>
            <person name="Ma J."/>
        </authorList>
    </citation>
    <scope>NUCLEOTIDE SEQUENCE [LARGE SCALE GENOMIC DNA]</scope>
    <source>
        <strain evidence="2">CGMCC 4.7275</strain>
    </source>
</reference>
<organism evidence="1 2">
    <name type="scientific">Streptomyces camponoticapitis</name>
    <dbReference type="NCBI Taxonomy" id="1616125"/>
    <lineage>
        <taxon>Bacteria</taxon>
        <taxon>Bacillati</taxon>
        <taxon>Actinomycetota</taxon>
        <taxon>Actinomycetes</taxon>
        <taxon>Kitasatosporales</taxon>
        <taxon>Streptomycetaceae</taxon>
        <taxon>Streptomyces</taxon>
    </lineage>
</organism>
<gene>
    <name evidence="1" type="ORF">GCM10011583_73830</name>
</gene>
<keyword evidence="2" id="KW-1185">Reference proteome</keyword>
<dbReference type="EMBL" id="BMMV01000045">
    <property type="protein sequence ID" value="GGK31198.1"/>
    <property type="molecule type" value="Genomic_DNA"/>
</dbReference>
<accession>A0ABQ2EYJ6</accession>
<protein>
    <submittedName>
        <fullName evidence="1">Uncharacterized protein</fullName>
    </submittedName>
</protein>
<proteinExistence type="predicted"/>
<dbReference type="Proteomes" id="UP000660265">
    <property type="component" value="Unassembled WGS sequence"/>
</dbReference>